<proteinExistence type="predicted"/>
<dbReference type="PANTHER" id="PTHR21596:SF65">
    <property type="entry name" value="PROTEIN INVOLVED IN DE NOVO 2-RELATED"/>
    <property type="match status" value="1"/>
</dbReference>
<dbReference type="PANTHER" id="PTHR21596">
    <property type="entry name" value="RIBONUCLEASE P SUBUNIT P38"/>
    <property type="match status" value="1"/>
</dbReference>
<name>A0A2Z7DFE5_9LAMI</name>
<dbReference type="InterPro" id="IPR045177">
    <property type="entry name" value="FDM1-5/IDN2"/>
</dbReference>
<dbReference type="OrthoDB" id="995675at2759"/>
<keyword evidence="2" id="KW-1185">Reference proteome</keyword>
<dbReference type="EMBL" id="KQ986374">
    <property type="protein sequence ID" value="KZV58675.1"/>
    <property type="molecule type" value="Genomic_DNA"/>
</dbReference>
<reference evidence="1 2" key="1">
    <citation type="journal article" date="2015" name="Proc. Natl. Acad. Sci. U.S.A.">
        <title>The resurrection genome of Boea hygrometrica: A blueprint for survival of dehydration.</title>
        <authorList>
            <person name="Xiao L."/>
            <person name="Yang G."/>
            <person name="Zhang L."/>
            <person name="Yang X."/>
            <person name="Zhao S."/>
            <person name="Ji Z."/>
            <person name="Zhou Q."/>
            <person name="Hu M."/>
            <person name="Wang Y."/>
            <person name="Chen M."/>
            <person name="Xu Y."/>
            <person name="Jin H."/>
            <person name="Xiao X."/>
            <person name="Hu G."/>
            <person name="Bao F."/>
            <person name="Hu Y."/>
            <person name="Wan P."/>
            <person name="Li L."/>
            <person name="Deng X."/>
            <person name="Kuang T."/>
            <person name="Xiang C."/>
            <person name="Zhu J.K."/>
            <person name="Oliver M.J."/>
            <person name="He Y."/>
        </authorList>
    </citation>
    <scope>NUCLEOTIDE SEQUENCE [LARGE SCALE GENOMIC DNA]</scope>
    <source>
        <strain evidence="2">cv. XS01</strain>
    </source>
</reference>
<accession>A0A2Z7DFE5</accession>
<evidence type="ECO:0000313" key="1">
    <source>
        <dbReference type="EMBL" id="KZV58675.1"/>
    </source>
</evidence>
<gene>
    <name evidence="1" type="ORF">F511_29787</name>
</gene>
<evidence type="ECO:0000313" key="2">
    <source>
        <dbReference type="Proteomes" id="UP000250235"/>
    </source>
</evidence>
<organism evidence="1 2">
    <name type="scientific">Dorcoceras hygrometricum</name>
    <dbReference type="NCBI Taxonomy" id="472368"/>
    <lineage>
        <taxon>Eukaryota</taxon>
        <taxon>Viridiplantae</taxon>
        <taxon>Streptophyta</taxon>
        <taxon>Embryophyta</taxon>
        <taxon>Tracheophyta</taxon>
        <taxon>Spermatophyta</taxon>
        <taxon>Magnoliopsida</taxon>
        <taxon>eudicotyledons</taxon>
        <taxon>Gunneridae</taxon>
        <taxon>Pentapetalae</taxon>
        <taxon>asterids</taxon>
        <taxon>lamiids</taxon>
        <taxon>Lamiales</taxon>
        <taxon>Gesneriaceae</taxon>
        <taxon>Didymocarpoideae</taxon>
        <taxon>Trichosporeae</taxon>
        <taxon>Loxocarpinae</taxon>
        <taxon>Dorcoceras</taxon>
    </lineage>
</organism>
<dbReference type="Proteomes" id="UP000250235">
    <property type="component" value="Unassembled WGS sequence"/>
</dbReference>
<protein>
    <submittedName>
        <fullName evidence="1">Uncharacterized protein</fullName>
    </submittedName>
</protein>
<dbReference type="AlphaFoldDB" id="A0A2Z7DFE5"/>
<dbReference type="GO" id="GO:0080188">
    <property type="term" value="P:gene silencing by siRNA-directed DNA methylation"/>
    <property type="evidence" value="ECO:0007669"/>
    <property type="project" value="InterPro"/>
</dbReference>
<sequence>MEALNQTLIVQECKNNDEPQEARKELVNGLKDISLCARIDIKRMGELDSKSCYEAIKKMRS</sequence>